<feature type="transmembrane region" description="Helical" evidence="6">
    <location>
        <begin position="81"/>
        <end position="108"/>
    </location>
</feature>
<keyword evidence="3 6" id="KW-0812">Transmembrane</keyword>
<protein>
    <recommendedName>
        <fullName evidence="7">Sulfatase N-terminal domain-containing protein</fullName>
    </recommendedName>
</protein>
<evidence type="ECO:0000313" key="8">
    <source>
        <dbReference type="EMBL" id="SUZ95251.1"/>
    </source>
</evidence>
<proteinExistence type="predicted"/>
<dbReference type="SUPFAM" id="SSF53649">
    <property type="entry name" value="Alkaline phosphatase-like"/>
    <property type="match status" value="1"/>
</dbReference>
<feature type="transmembrane region" description="Helical" evidence="6">
    <location>
        <begin position="20"/>
        <end position="40"/>
    </location>
</feature>
<dbReference type="EMBL" id="UINC01002308">
    <property type="protein sequence ID" value="SUZ95251.1"/>
    <property type="molecule type" value="Genomic_DNA"/>
</dbReference>
<dbReference type="CDD" id="cd16015">
    <property type="entry name" value="LTA_synthase"/>
    <property type="match status" value="1"/>
</dbReference>
<reference evidence="8" key="1">
    <citation type="submission" date="2018-05" db="EMBL/GenBank/DDBJ databases">
        <authorList>
            <person name="Lanie J.A."/>
            <person name="Ng W.-L."/>
            <person name="Kazmierczak K.M."/>
            <person name="Andrzejewski T.M."/>
            <person name="Davidsen T.M."/>
            <person name="Wayne K.J."/>
            <person name="Tettelin H."/>
            <person name="Glass J.I."/>
            <person name="Rusch D."/>
            <person name="Podicherti R."/>
            <person name="Tsui H.-C.T."/>
            <person name="Winkler M.E."/>
        </authorList>
    </citation>
    <scope>NUCLEOTIDE SEQUENCE</scope>
</reference>
<dbReference type="InterPro" id="IPR050448">
    <property type="entry name" value="OpgB/LTA_synthase_biosynth"/>
</dbReference>
<dbReference type="AlphaFoldDB" id="A0A381RVV5"/>
<evidence type="ECO:0000256" key="1">
    <source>
        <dbReference type="ARBA" id="ARBA00004651"/>
    </source>
</evidence>
<dbReference type="Pfam" id="PF00884">
    <property type="entry name" value="Sulfatase"/>
    <property type="match status" value="1"/>
</dbReference>
<feature type="domain" description="Sulfatase N-terminal" evidence="7">
    <location>
        <begin position="249"/>
        <end position="536"/>
    </location>
</feature>
<dbReference type="PANTHER" id="PTHR47371:SF3">
    <property type="entry name" value="PHOSPHOGLYCEROL TRANSFERASE I"/>
    <property type="match status" value="1"/>
</dbReference>
<dbReference type="GO" id="GO:0005886">
    <property type="term" value="C:plasma membrane"/>
    <property type="evidence" value="ECO:0007669"/>
    <property type="project" value="UniProtKB-SubCell"/>
</dbReference>
<dbReference type="InterPro" id="IPR000917">
    <property type="entry name" value="Sulfatase_N"/>
</dbReference>
<feature type="transmembrane region" description="Helical" evidence="6">
    <location>
        <begin position="47"/>
        <end position="69"/>
    </location>
</feature>
<evidence type="ECO:0000256" key="2">
    <source>
        <dbReference type="ARBA" id="ARBA00022475"/>
    </source>
</evidence>
<comment type="subcellular location">
    <subcellularLocation>
        <location evidence="1">Cell membrane</location>
        <topology evidence="1">Multi-pass membrane protein</topology>
    </subcellularLocation>
</comment>
<sequence length="604" mass="70281">MNSAFVSGFFLQDLKTHLEIILYLSLLIVVTDEIAIWVFLDGRLKKLFSYLRPWFILNISITLTLITLFNSLFNHVFLSAFLTYVITSTLAGIHIAKFKILGIPLFFWDYIVLKEPLLYLPTLIQKKTTWILITLGILSICLVFYGIFQLQSYSLELSKRVILFLAFLFISVLGFLLFKVPYKKFFPANSYRDSVVFKTGLLPFLALTFRYSKSSPPPAEYSQVTIKAIQTVHGVSEMQKDEMLPENLPNIIVYSIESLMDLENLGVQLKNHPMPFFETLRQKTGRGFFVSPTFGGQTVQPEFELLTGLSQYQLSVPNPFIHIIDKYDHFPALPSTLKNLGYYTLGVQAVSANEFQRRQYYPILDFDRFIALESDYPKEDWEQVNHLLSDHYLMKKIKENIPSDDKPVFGLFLNNSTHASYDHWEKHDEFAVLNENISEKTRDVLERYASAINHADQALKDLVQYFQGKSKDTIFLIFGDHLPGLSSVFKDLQPFTGNKSWTKFHTPLRIMSTYEIPKKDRIVSANFLPLLILHLLDLKTYHLPPYFQVVESLYQEVDVYSSYIQDKQGEIFERQNQPEHLKKVCRDYDLIQYDLLEGQRYFNE</sequence>
<evidence type="ECO:0000256" key="5">
    <source>
        <dbReference type="ARBA" id="ARBA00023136"/>
    </source>
</evidence>
<accession>A0A381RVV5</accession>
<evidence type="ECO:0000256" key="6">
    <source>
        <dbReference type="SAM" id="Phobius"/>
    </source>
</evidence>
<keyword evidence="4 6" id="KW-1133">Transmembrane helix</keyword>
<evidence type="ECO:0000256" key="3">
    <source>
        <dbReference type="ARBA" id="ARBA00022692"/>
    </source>
</evidence>
<dbReference type="InterPro" id="IPR017850">
    <property type="entry name" value="Alkaline_phosphatase_core_sf"/>
</dbReference>
<feature type="transmembrane region" description="Helical" evidence="6">
    <location>
        <begin position="129"/>
        <end position="148"/>
    </location>
</feature>
<keyword evidence="5 6" id="KW-0472">Membrane</keyword>
<dbReference type="PANTHER" id="PTHR47371">
    <property type="entry name" value="LIPOTEICHOIC ACID SYNTHASE"/>
    <property type="match status" value="1"/>
</dbReference>
<keyword evidence="2" id="KW-1003">Cell membrane</keyword>
<feature type="transmembrane region" description="Helical" evidence="6">
    <location>
        <begin position="160"/>
        <end position="182"/>
    </location>
</feature>
<organism evidence="8">
    <name type="scientific">marine metagenome</name>
    <dbReference type="NCBI Taxonomy" id="408172"/>
    <lineage>
        <taxon>unclassified sequences</taxon>
        <taxon>metagenomes</taxon>
        <taxon>ecological metagenomes</taxon>
    </lineage>
</organism>
<name>A0A381RVV5_9ZZZZ</name>
<evidence type="ECO:0000256" key="4">
    <source>
        <dbReference type="ARBA" id="ARBA00022989"/>
    </source>
</evidence>
<dbReference type="Gene3D" id="3.40.720.10">
    <property type="entry name" value="Alkaline Phosphatase, subunit A"/>
    <property type="match status" value="1"/>
</dbReference>
<gene>
    <name evidence="8" type="ORF">METZ01_LOCUS48105</name>
</gene>
<evidence type="ECO:0000259" key="7">
    <source>
        <dbReference type="Pfam" id="PF00884"/>
    </source>
</evidence>